<dbReference type="EMBL" id="FNUZ01000002">
    <property type="protein sequence ID" value="SEG06180.1"/>
    <property type="molecule type" value="Genomic_DNA"/>
</dbReference>
<dbReference type="InterPro" id="IPR029044">
    <property type="entry name" value="Nucleotide-diphossugar_trans"/>
</dbReference>
<gene>
    <name evidence="1" type="ORF">SAMN04488045_1696</name>
</gene>
<organism evidence="1 2">
    <name type="scientific">Thalassococcus halodurans</name>
    <dbReference type="NCBI Taxonomy" id="373675"/>
    <lineage>
        <taxon>Bacteria</taxon>
        <taxon>Pseudomonadati</taxon>
        <taxon>Pseudomonadota</taxon>
        <taxon>Alphaproteobacteria</taxon>
        <taxon>Rhodobacterales</taxon>
        <taxon>Roseobacteraceae</taxon>
        <taxon>Thalassococcus</taxon>
    </lineage>
</organism>
<dbReference type="Proteomes" id="UP000236752">
    <property type="component" value="Unassembled WGS sequence"/>
</dbReference>
<sequence>MADFHQNGNIAQFHNLRTRSVEEMNYELETFAQNRKICLILPSLFSELEGPALANIIEELSKLRYLHRIIIGLDRADETQYRRARSFFEKLGQNHVVIWNDSPRMKAFDERLAEHGLGPQELGKGKNVWTSMGYMIACADTAVMALHDCDILTYKSDMLSRLLYPVANPSFPYQLSKGFYARVGNGKLNGRVSRLLVSPLLISLKRVIGDRDYLDYLRSFRYPLSGEFALRTSVLPDLRIPSDWGLEVGVLSEAWRNFGPNAVCQVEIADDYDHKHQTVSPEDADAGLNRMSTDICKSIFRKLAADGTVFSPNVFRSLKATYYRRALDMVEVYAHDAKMNGLELDRHEEERTIELFAENIMRAGEIFLENPNETPFIPNWNRVNAADPALLTELLTAVRADQDEYSPLPF</sequence>
<evidence type="ECO:0000313" key="2">
    <source>
        <dbReference type="Proteomes" id="UP000236752"/>
    </source>
</evidence>
<dbReference type="Gene3D" id="3.90.550.10">
    <property type="entry name" value="Spore Coat Polysaccharide Biosynthesis Protein SpsA, Chain A"/>
    <property type="match status" value="1"/>
</dbReference>
<dbReference type="OrthoDB" id="9477at2"/>
<proteinExistence type="predicted"/>
<accession>A0A1H5X460</accession>
<dbReference type="AlphaFoldDB" id="A0A1H5X460"/>
<dbReference type="RefSeq" id="WP_103910009.1">
    <property type="nucleotide sequence ID" value="NZ_FNUZ01000002.1"/>
</dbReference>
<evidence type="ECO:0000313" key="1">
    <source>
        <dbReference type="EMBL" id="SEG06180.1"/>
    </source>
</evidence>
<keyword evidence="2" id="KW-1185">Reference proteome</keyword>
<protein>
    <submittedName>
        <fullName evidence="1">Glucosyl-3-phosphoglycerate synthase</fullName>
    </submittedName>
</protein>
<name>A0A1H5X460_9RHOB</name>
<dbReference type="SUPFAM" id="SSF53448">
    <property type="entry name" value="Nucleotide-diphospho-sugar transferases"/>
    <property type="match status" value="1"/>
</dbReference>
<reference evidence="1 2" key="1">
    <citation type="submission" date="2016-10" db="EMBL/GenBank/DDBJ databases">
        <authorList>
            <person name="de Groot N.N."/>
        </authorList>
    </citation>
    <scope>NUCLEOTIDE SEQUENCE [LARGE SCALE GENOMIC DNA]</scope>
    <source>
        <strain evidence="1 2">DSM 26915</strain>
    </source>
</reference>